<protein>
    <submittedName>
        <fullName evidence="1">Uncharacterized protein</fullName>
    </submittedName>
</protein>
<dbReference type="EMBL" id="MN741014">
    <property type="protein sequence ID" value="QHU22633.1"/>
    <property type="molecule type" value="Genomic_DNA"/>
</dbReference>
<proteinExistence type="predicted"/>
<dbReference type="AlphaFoldDB" id="A0A6C0KZD3"/>
<accession>A0A6C0KZD3</accession>
<sequence>MYFPQEIWEIVMSHFHSSYKKPTHYEAIMKINEFYFCVVHHRESHKYGLQWNRSLQIDSYYMRLVIYSNFNTSHSEKTSQPKLKRGVASPKICDEFVNIFEVYKRNCLTNVFNNINYK</sequence>
<name>A0A6C0KZD3_9ZZZZ</name>
<reference evidence="1" key="1">
    <citation type="journal article" date="2020" name="Nature">
        <title>Giant virus diversity and host interactions through global metagenomics.</title>
        <authorList>
            <person name="Schulz F."/>
            <person name="Roux S."/>
            <person name="Paez-Espino D."/>
            <person name="Jungbluth S."/>
            <person name="Walsh D.A."/>
            <person name="Denef V.J."/>
            <person name="McMahon K.D."/>
            <person name="Konstantinidis K.T."/>
            <person name="Eloe-Fadrosh E.A."/>
            <person name="Kyrpides N.C."/>
            <person name="Woyke T."/>
        </authorList>
    </citation>
    <scope>NUCLEOTIDE SEQUENCE</scope>
    <source>
        <strain evidence="1">GVMAG-S-ERX555907-102</strain>
    </source>
</reference>
<evidence type="ECO:0000313" key="1">
    <source>
        <dbReference type="EMBL" id="QHU22633.1"/>
    </source>
</evidence>
<organism evidence="1">
    <name type="scientific">viral metagenome</name>
    <dbReference type="NCBI Taxonomy" id="1070528"/>
    <lineage>
        <taxon>unclassified sequences</taxon>
        <taxon>metagenomes</taxon>
        <taxon>organismal metagenomes</taxon>
    </lineage>
</organism>